<dbReference type="RefSeq" id="WP_044058636.1">
    <property type="nucleotide sequence ID" value="NZ_CAJXAX010000050.1"/>
</dbReference>
<evidence type="ECO:0000259" key="8">
    <source>
        <dbReference type="PROSITE" id="PS50110"/>
    </source>
</evidence>
<evidence type="ECO:0000256" key="4">
    <source>
        <dbReference type="ARBA" id="ARBA00023125"/>
    </source>
</evidence>
<dbReference type="Proteomes" id="UP000264779">
    <property type="component" value="Unassembled WGS sequence"/>
</dbReference>
<evidence type="ECO:0000256" key="6">
    <source>
        <dbReference type="PROSITE-ProRule" id="PRU00169"/>
    </source>
</evidence>
<dbReference type="STRING" id="589873.EP12_00735"/>
<dbReference type="SMART" id="SM00421">
    <property type="entry name" value="HTH_LUXR"/>
    <property type="match status" value="1"/>
</dbReference>
<protein>
    <submittedName>
        <fullName evidence="10">DNA-binding response regulator</fullName>
    </submittedName>
    <submittedName>
        <fullName evidence="9">LuxR family transcriptional regulator</fullName>
    </submittedName>
</protein>
<evidence type="ECO:0000313" key="10">
    <source>
        <dbReference type="EMBL" id="HAW76396.1"/>
    </source>
</evidence>
<dbReference type="PRINTS" id="PR00038">
    <property type="entry name" value="HTHLUXR"/>
</dbReference>
<dbReference type="CDD" id="cd19920">
    <property type="entry name" value="REC_PA4781-like"/>
    <property type="match status" value="1"/>
</dbReference>
<dbReference type="eggNOG" id="COG3706">
    <property type="taxonomic scope" value="Bacteria"/>
</dbReference>
<dbReference type="InterPro" id="IPR000792">
    <property type="entry name" value="Tscrpt_reg_LuxR_C"/>
</dbReference>
<feature type="domain" description="HTH luxR-type" evidence="7">
    <location>
        <begin position="229"/>
        <end position="294"/>
    </location>
</feature>
<sequence length="297" mass="32451">MYTVLVVDDSPDSLSLINDILEKEGISTLVALEGSQAITIAEQIKPDIILLDAMMPKLDGFETCTRLKQNRELQHIPVIFMTGLTDSESTLKGLNAGGVDYIVKPVNPDELVARIKIHANNAQITSSAQQALDSMGQNLFAVNQAGELLWATPQTHDFLSNIPFADDWFNDSLIPAVKHVLLTPGQHDVVQQVSYEGGECELALVSQRENGDSIFRVNHAVKAMSGEEKLKATLNLTGRESEVLYWLSNGKTNKEIAQILDIGPRTVNKHLEQVFAKLGVENRTTAAGIAIRALAVN</sequence>
<dbReference type="SUPFAM" id="SSF52172">
    <property type="entry name" value="CheY-like"/>
    <property type="match status" value="1"/>
</dbReference>
<dbReference type="Pfam" id="PF00072">
    <property type="entry name" value="Response_reg"/>
    <property type="match status" value="1"/>
</dbReference>
<dbReference type="PROSITE" id="PS50043">
    <property type="entry name" value="HTH_LUXR_2"/>
    <property type="match status" value="1"/>
</dbReference>
<keyword evidence="4 10" id="KW-0238">DNA-binding</keyword>
<proteinExistence type="predicted"/>
<dbReference type="InterPro" id="IPR016032">
    <property type="entry name" value="Sig_transdc_resp-reg_C-effctor"/>
</dbReference>
<dbReference type="PROSITE" id="PS50110">
    <property type="entry name" value="RESPONSE_REGULATORY"/>
    <property type="match status" value="1"/>
</dbReference>
<evidence type="ECO:0000256" key="5">
    <source>
        <dbReference type="ARBA" id="ARBA00023163"/>
    </source>
</evidence>
<dbReference type="OrthoDB" id="8874570at2"/>
<dbReference type="GO" id="GO:0005829">
    <property type="term" value="C:cytosol"/>
    <property type="evidence" value="ECO:0007669"/>
    <property type="project" value="TreeGrafter"/>
</dbReference>
<dbReference type="GO" id="GO:0000156">
    <property type="term" value="F:phosphorelay response regulator activity"/>
    <property type="evidence" value="ECO:0007669"/>
    <property type="project" value="TreeGrafter"/>
</dbReference>
<keyword evidence="12" id="KW-1185">Reference proteome</keyword>
<dbReference type="PANTHER" id="PTHR48111:SF1">
    <property type="entry name" value="TWO-COMPONENT RESPONSE REGULATOR ORR33"/>
    <property type="match status" value="1"/>
</dbReference>
<dbReference type="FunFam" id="1.10.10.10:FF:000153">
    <property type="entry name" value="LuxR family transcriptional regulator"/>
    <property type="match status" value="1"/>
</dbReference>
<evidence type="ECO:0000313" key="13">
    <source>
        <dbReference type="Proteomes" id="UP000263517"/>
    </source>
</evidence>
<dbReference type="KEGG" id="aaus:EP12_00735"/>
<evidence type="ECO:0000313" key="9">
    <source>
        <dbReference type="EMBL" id="AIF97337.1"/>
    </source>
</evidence>
<evidence type="ECO:0000256" key="2">
    <source>
        <dbReference type="ARBA" id="ARBA00023012"/>
    </source>
</evidence>
<name>A0A075P1U5_9ALTE</name>
<reference evidence="9 12" key="1">
    <citation type="submission" date="2014-06" db="EMBL/GenBank/DDBJ databases">
        <title>Genomes of Alteromonas australica, a world apart.</title>
        <authorList>
            <person name="Gonzaga A."/>
            <person name="Lopez-Perez M."/>
            <person name="Rodriguez-Valera F."/>
        </authorList>
    </citation>
    <scope>NUCLEOTIDE SEQUENCE [LARGE SCALE GENOMIC DNA]</scope>
    <source>
        <strain evidence="9 12">H 17</strain>
    </source>
</reference>
<dbReference type="CDD" id="cd06170">
    <property type="entry name" value="LuxR_C_like"/>
    <property type="match status" value="1"/>
</dbReference>
<dbReference type="InterPro" id="IPR011006">
    <property type="entry name" value="CheY-like_superfamily"/>
</dbReference>
<dbReference type="SMART" id="SM00448">
    <property type="entry name" value="REC"/>
    <property type="match status" value="1"/>
</dbReference>
<dbReference type="AlphaFoldDB" id="A0A075P1U5"/>
<organism evidence="9 12">
    <name type="scientific">Alteromonas australica</name>
    <dbReference type="NCBI Taxonomy" id="589873"/>
    <lineage>
        <taxon>Bacteria</taxon>
        <taxon>Pseudomonadati</taxon>
        <taxon>Pseudomonadota</taxon>
        <taxon>Gammaproteobacteria</taxon>
        <taxon>Alteromonadales</taxon>
        <taxon>Alteromonadaceae</taxon>
        <taxon>Alteromonas/Salinimonas group</taxon>
        <taxon>Alteromonas</taxon>
    </lineage>
</organism>
<dbReference type="eggNOG" id="COG2197">
    <property type="taxonomic scope" value="Bacteria"/>
</dbReference>
<dbReference type="KEGG" id="aal:EP13_00750"/>
<dbReference type="Gene3D" id="1.10.10.10">
    <property type="entry name" value="Winged helix-like DNA-binding domain superfamily/Winged helix DNA-binding domain"/>
    <property type="match status" value="1"/>
</dbReference>
<evidence type="ECO:0000313" key="14">
    <source>
        <dbReference type="Proteomes" id="UP000264779"/>
    </source>
</evidence>
<feature type="modified residue" description="4-aspartylphosphate" evidence="6">
    <location>
        <position position="52"/>
    </location>
</feature>
<dbReference type="EMBL" id="DNAN01000420">
    <property type="protein sequence ID" value="HAW76396.1"/>
    <property type="molecule type" value="Genomic_DNA"/>
</dbReference>
<feature type="domain" description="Response regulatory" evidence="8">
    <location>
        <begin position="3"/>
        <end position="119"/>
    </location>
</feature>
<evidence type="ECO:0000313" key="12">
    <source>
        <dbReference type="Proteomes" id="UP000056090"/>
    </source>
</evidence>
<keyword evidence="1 6" id="KW-0597">Phosphoprotein</keyword>
<keyword evidence="5" id="KW-0804">Transcription</keyword>
<evidence type="ECO:0000256" key="3">
    <source>
        <dbReference type="ARBA" id="ARBA00023015"/>
    </source>
</evidence>
<evidence type="ECO:0000313" key="11">
    <source>
        <dbReference type="EMBL" id="HBU51579.1"/>
    </source>
</evidence>
<keyword evidence="3" id="KW-0805">Transcription regulation</keyword>
<evidence type="ECO:0000256" key="1">
    <source>
        <dbReference type="ARBA" id="ARBA00022553"/>
    </source>
</evidence>
<dbReference type="EMBL" id="CP008849">
    <property type="protein sequence ID" value="AIF97337.1"/>
    <property type="molecule type" value="Genomic_DNA"/>
</dbReference>
<dbReference type="Gene3D" id="3.40.50.2300">
    <property type="match status" value="1"/>
</dbReference>
<dbReference type="InterPro" id="IPR039420">
    <property type="entry name" value="WalR-like"/>
</dbReference>
<keyword evidence="2" id="KW-0902">Two-component regulatory system</keyword>
<dbReference type="GO" id="GO:0006355">
    <property type="term" value="P:regulation of DNA-templated transcription"/>
    <property type="evidence" value="ECO:0007669"/>
    <property type="project" value="InterPro"/>
</dbReference>
<evidence type="ECO:0000259" key="7">
    <source>
        <dbReference type="PROSITE" id="PS50043"/>
    </source>
</evidence>
<dbReference type="SUPFAM" id="SSF46894">
    <property type="entry name" value="C-terminal effector domain of the bipartite response regulators"/>
    <property type="match status" value="1"/>
</dbReference>
<dbReference type="PATRIC" id="fig|589873.4.peg.153"/>
<gene>
    <name evidence="10" type="ORF">DCW74_11765</name>
    <name evidence="11" type="ORF">DEB45_09995</name>
    <name evidence="9" type="ORF">EP13_00750</name>
</gene>
<accession>A0A075P1U5</accession>
<dbReference type="GO" id="GO:0032993">
    <property type="term" value="C:protein-DNA complex"/>
    <property type="evidence" value="ECO:0007669"/>
    <property type="project" value="TreeGrafter"/>
</dbReference>
<reference evidence="13 14" key="2">
    <citation type="journal article" date="2018" name="Nat. Biotechnol.">
        <title>A standardized bacterial taxonomy based on genome phylogeny substantially revises the tree of life.</title>
        <authorList>
            <person name="Parks D.H."/>
            <person name="Chuvochina M."/>
            <person name="Waite D.W."/>
            <person name="Rinke C."/>
            <person name="Skarshewski A."/>
            <person name="Chaumeil P.A."/>
            <person name="Hugenholtz P."/>
        </authorList>
    </citation>
    <scope>NUCLEOTIDE SEQUENCE [LARGE SCALE GENOMIC DNA]</scope>
    <source>
        <strain evidence="11">UBA11621</strain>
        <strain evidence="10">UBA11978</strain>
    </source>
</reference>
<dbReference type="GO" id="GO:0000976">
    <property type="term" value="F:transcription cis-regulatory region binding"/>
    <property type="evidence" value="ECO:0007669"/>
    <property type="project" value="TreeGrafter"/>
</dbReference>
<dbReference type="PANTHER" id="PTHR48111">
    <property type="entry name" value="REGULATOR OF RPOS"/>
    <property type="match status" value="1"/>
</dbReference>
<dbReference type="InterPro" id="IPR001789">
    <property type="entry name" value="Sig_transdc_resp-reg_receiver"/>
</dbReference>
<dbReference type="InterPro" id="IPR036388">
    <property type="entry name" value="WH-like_DNA-bd_sf"/>
</dbReference>
<dbReference type="Proteomes" id="UP000263517">
    <property type="component" value="Unassembled WGS sequence"/>
</dbReference>
<dbReference type="Proteomes" id="UP000056090">
    <property type="component" value="Chromosome"/>
</dbReference>
<dbReference type="Pfam" id="PF00196">
    <property type="entry name" value="GerE"/>
    <property type="match status" value="1"/>
</dbReference>
<dbReference type="EMBL" id="DONK01000144">
    <property type="protein sequence ID" value="HBU51579.1"/>
    <property type="molecule type" value="Genomic_DNA"/>
</dbReference>
<dbReference type="GeneID" id="78253474"/>